<keyword evidence="1" id="KW-0472">Membrane</keyword>
<feature type="transmembrane region" description="Helical" evidence="1">
    <location>
        <begin position="35"/>
        <end position="54"/>
    </location>
</feature>
<proteinExistence type="predicted"/>
<evidence type="ECO:0000313" key="2">
    <source>
        <dbReference type="EMBL" id="CAJ2501200.1"/>
    </source>
</evidence>
<dbReference type="AlphaFoldDB" id="A0AAI8VA82"/>
<organism evidence="2 3">
    <name type="scientific">Anthostomella pinea</name>
    <dbReference type="NCBI Taxonomy" id="933095"/>
    <lineage>
        <taxon>Eukaryota</taxon>
        <taxon>Fungi</taxon>
        <taxon>Dikarya</taxon>
        <taxon>Ascomycota</taxon>
        <taxon>Pezizomycotina</taxon>
        <taxon>Sordariomycetes</taxon>
        <taxon>Xylariomycetidae</taxon>
        <taxon>Xylariales</taxon>
        <taxon>Xylariaceae</taxon>
        <taxon>Anthostomella</taxon>
    </lineage>
</organism>
<reference evidence="2" key="1">
    <citation type="submission" date="2023-10" db="EMBL/GenBank/DDBJ databases">
        <authorList>
            <person name="Hackl T."/>
        </authorList>
    </citation>
    <scope>NUCLEOTIDE SEQUENCE</scope>
</reference>
<comment type="caution">
    <text evidence="2">The sequence shown here is derived from an EMBL/GenBank/DDBJ whole genome shotgun (WGS) entry which is preliminary data.</text>
</comment>
<evidence type="ECO:0000313" key="3">
    <source>
        <dbReference type="Proteomes" id="UP001295740"/>
    </source>
</evidence>
<dbReference type="Proteomes" id="UP001295740">
    <property type="component" value="Unassembled WGS sequence"/>
</dbReference>
<dbReference type="EMBL" id="CAUWAG010000003">
    <property type="protein sequence ID" value="CAJ2501200.1"/>
    <property type="molecule type" value="Genomic_DNA"/>
</dbReference>
<keyword evidence="1" id="KW-1133">Transmembrane helix</keyword>
<accession>A0AAI8VA82</accession>
<keyword evidence="3" id="KW-1185">Reference proteome</keyword>
<sequence length="65" mass="6647">MESFSLAAQHSGAIKHLHAIHVDASAVAVARELRLAVTVVVVGWVAVTGLRAVLGARYGRAAGSA</sequence>
<evidence type="ECO:0000256" key="1">
    <source>
        <dbReference type="SAM" id="Phobius"/>
    </source>
</evidence>
<name>A0AAI8VA82_9PEZI</name>
<gene>
    <name evidence="2" type="ORF">KHLLAP_LOCUS1668</name>
</gene>
<keyword evidence="1" id="KW-0812">Transmembrane</keyword>
<protein>
    <submittedName>
        <fullName evidence="2">Uu.00g040530.m01.CDS01</fullName>
    </submittedName>
</protein>